<dbReference type="STRING" id="476652.DEAC_c05460"/>
<reference evidence="2 3" key="1">
    <citation type="submission" date="2015-06" db="EMBL/GenBank/DDBJ databases">
        <title>Draft genome of the moderately acidophilic sulfate reducer Candidatus Desulfosporosinus acididurans strain M1.</title>
        <authorList>
            <person name="Poehlein A."/>
            <person name="Petzsch P."/>
            <person name="Johnson B.D."/>
            <person name="Schloemann M."/>
            <person name="Daniel R."/>
            <person name="Muehling M."/>
        </authorList>
    </citation>
    <scope>NUCLEOTIDE SEQUENCE [LARGE SCALE GENOMIC DNA]</scope>
    <source>
        <strain evidence="2 3">M1</strain>
    </source>
</reference>
<dbReference type="Proteomes" id="UP000036356">
    <property type="component" value="Unassembled WGS sequence"/>
</dbReference>
<protein>
    <recommendedName>
        <fullName evidence="1">Rv2525c-like glycoside hydrolase-like domain-containing protein</fullName>
    </recommendedName>
</protein>
<organism evidence="2 3">
    <name type="scientific">Desulfosporosinus acididurans</name>
    <dbReference type="NCBI Taxonomy" id="476652"/>
    <lineage>
        <taxon>Bacteria</taxon>
        <taxon>Bacillati</taxon>
        <taxon>Bacillota</taxon>
        <taxon>Clostridia</taxon>
        <taxon>Eubacteriales</taxon>
        <taxon>Desulfitobacteriaceae</taxon>
        <taxon>Desulfosporosinus</taxon>
    </lineage>
</organism>
<evidence type="ECO:0000313" key="2">
    <source>
        <dbReference type="EMBL" id="KLU67334.1"/>
    </source>
</evidence>
<dbReference type="InterPro" id="IPR015020">
    <property type="entry name" value="Rv2525c-like_Glyco_Hydro-like"/>
</dbReference>
<dbReference type="Gene3D" id="3.20.20.80">
    <property type="entry name" value="Glycosidases"/>
    <property type="match status" value="1"/>
</dbReference>
<dbReference type="SUPFAM" id="SSF51445">
    <property type="entry name" value="(Trans)glycosidases"/>
    <property type="match status" value="1"/>
</dbReference>
<evidence type="ECO:0000259" key="1">
    <source>
        <dbReference type="Pfam" id="PF08924"/>
    </source>
</evidence>
<feature type="domain" description="Rv2525c-like glycoside hydrolase-like" evidence="1">
    <location>
        <begin position="16"/>
        <end position="169"/>
    </location>
</feature>
<evidence type="ECO:0000313" key="3">
    <source>
        <dbReference type="Proteomes" id="UP000036356"/>
    </source>
</evidence>
<dbReference type="Pfam" id="PF08924">
    <property type="entry name" value="Rv2525c_GlyHyd-like"/>
    <property type="match status" value="1"/>
</dbReference>
<dbReference type="AlphaFoldDB" id="A0A0J1FV68"/>
<dbReference type="RefSeq" id="WP_053006260.1">
    <property type="nucleotide sequence ID" value="NZ_LDZY01000002.1"/>
</dbReference>
<proteinExistence type="predicted"/>
<comment type="caution">
    <text evidence="2">The sequence shown here is derived from an EMBL/GenBank/DDBJ whole genome shotgun (WGS) entry which is preliminary data.</text>
</comment>
<gene>
    <name evidence="2" type="ORF">DEAC_c05460</name>
</gene>
<accession>A0A0J1FV68</accession>
<name>A0A0J1FV68_9FIRM</name>
<dbReference type="EMBL" id="LDZY01000002">
    <property type="protein sequence ID" value="KLU67334.1"/>
    <property type="molecule type" value="Genomic_DNA"/>
</dbReference>
<keyword evidence="3" id="KW-1185">Reference proteome</keyword>
<dbReference type="PATRIC" id="fig|476652.3.peg.553"/>
<dbReference type="InterPro" id="IPR017853">
    <property type="entry name" value="GH"/>
</dbReference>
<sequence>MNGIDCATRLNLINVQNLKIAGILAVGRYLGYKQGWAKSLTPDEVRLIQAAGLAIFLIWESNPIRKSYFSYAQGAADAKKAVMEAEFLNVPNGTAIYFAVDYDAQAGDMITIQDYFNGVKDGLGGQFLTGVYGSYAVMKAIQADKYFQTYAWSNGQKAPNHIYQYNNNIYLASVFVDQDYVNEDAGLWKRSDNMSLDIAVLLYTKEDFWAGNDVAVKNGNCALFVRPSDHSVPKAAMSAATLIVVGGPTTGHPKEVLLSGNDKYDTVAAVKKYLG</sequence>